<protein>
    <submittedName>
        <fullName evidence="1">Uncharacterized protein</fullName>
    </submittedName>
</protein>
<proteinExistence type="predicted"/>
<keyword evidence="2" id="KW-1185">Reference proteome</keyword>
<dbReference type="AlphaFoldDB" id="E6TQS6"/>
<organism evidence="1 2">
    <name type="scientific">Evansella cellulosilytica (strain ATCC 21833 / DSM 2522 / FERM P-1141 / JCM 9156 / N-4)</name>
    <name type="common">Bacillus cellulosilyticus</name>
    <dbReference type="NCBI Taxonomy" id="649639"/>
    <lineage>
        <taxon>Bacteria</taxon>
        <taxon>Bacillati</taxon>
        <taxon>Bacillota</taxon>
        <taxon>Bacilli</taxon>
        <taxon>Bacillales</taxon>
        <taxon>Bacillaceae</taxon>
        <taxon>Evansella</taxon>
    </lineage>
</organism>
<dbReference type="STRING" id="649639.Bcell_3459"/>
<dbReference type="EMBL" id="CP002394">
    <property type="protein sequence ID" value="ADU31701.1"/>
    <property type="molecule type" value="Genomic_DNA"/>
</dbReference>
<evidence type="ECO:0000313" key="1">
    <source>
        <dbReference type="EMBL" id="ADU31701.1"/>
    </source>
</evidence>
<dbReference type="RefSeq" id="WP_013490032.1">
    <property type="nucleotide sequence ID" value="NC_014829.1"/>
</dbReference>
<evidence type="ECO:0000313" key="2">
    <source>
        <dbReference type="Proteomes" id="UP000001401"/>
    </source>
</evidence>
<accession>E6TQS6</accession>
<reference evidence="1" key="1">
    <citation type="submission" date="2010-12" db="EMBL/GenBank/DDBJ databases">
        <title>Complete sequence of Bacillus cellulosilyticus DSM 2522.</title>
        <authorList>
            <consortium name="US DOE Joint Genome Institute"/>
            <person name="Lucas S."/>
            <person name="Copeland A."/>
            <person name="Lapidus A."/>
            <person name="Cheng J.-F."/>
            <person name="Bruce D."/>
            <person name="Goodwin L."/>
            <person name="Pitluck S."/>
            <person name="Chertkov O."/>
            <person name="Detter J.C."/>
            <person name="Han C."/>
            <person name="Tapia R."/>
            <person name="Land M."/>
            <person name="Hauser L."/>
            <person name="Jeffries C."/>
            <person name="Kyrpides N."/>
            <person name="Ivanova N."/>
            <person name="Mikhailova N."/>
            <person name="Brumm P."/>
            <person name="Mead D."/>
            <person name="Woyke T."/>
        </authorList>
    </citation>
    <scope>NUCLEOTIDE SEQUENCE [LARGE SCALE GENOMIC DNA]</scope>
    <source>
        <strain evidence="1">DSM 2522</strain>
    </source>
</reference>
<gene>
    <name evidence="1" type="ordered locus">Bcell_3459</name>
</gene>
<dbReference type="HOGENOM" id="CLU_2314485_0_0_9"/>
<sequence length="99" mass="11375">MIVRSLNIILSFSLLLLVLSIHAPSHFSDNYENYITATTYELAAEGNEPEDKGTNRLLYSPSFFHQKILSDLVIARSDTFQKCWQKKQATYINQNGDYL</sequence>
<dbReference type="KEGG" id="bco:Bcell_3459"/>
<dbReference type="Proteomes" id="UP000001401">
    <property type="component" value="Chromosome"/>
</dbReference>
<name>E6TQS6_EVAC2</name>